<keyword evidence="5" id="KW-1185">Reference proteome</keyword>
<proteinExistence type="predicted"/>
<reference evidence="2 5" key="1">
    <citation type="journal article" date="2024" name="J Genomics">
        <title>Draft genome sequencing and assembly of Favolaschia claudopus CIRM-BRFM 2984 isolated from oak limbs.</title>
        <authorList>
            <person name="Navarro D."/>
            <person name="Drula E."/>
            <person name="Chaduli D."/>
            <person name="Cazenave R."/>
            <person name="Ahrendt S."/>
            <person name="Wang J."/>
            <person name="Lipzen A."/>
            <person name="Daum C."/>
            <person name="Barry K."/>
            <person name="Grigoriev I.V."/>
            <person name="Favel A."/>
            <person name="Rosso M.N."/>
            <person name="Martin F."/>
        </authorList>
    </citation>
    <scope>NUCLEOTIDE SEQUENCE [LARGE SCALE GENOMIC DNA]</scope>
    <source>
        <strain evidence="2 5">CIRM-BRFM 2984</strain>
    </source>
</reference>
<comment type="caution">
    <text evidence="2">The sequence shown here is derived from an EMBL/GenBank/DDBJ whole genome shotgun (WGS) entry which is preliminary data.</text>
</comment>
<dbReference type="EMBL" id="JAWWNJ010000109">
    <property type="protein sequence ID" value="KAK6992554.1"/>
    <property type="molecule type" value="Genomic_DNA"/>
</dbReference>
<evidence type="ECO:0000313" key="5">
    <source>
        <dbReference type="Proteomes" id="UP001362999"/>
    </source>
</evidence>
<evidence type="ECO:0000313" key="3">
    <source>
        <dbReference type="EMBL" id="KAK6992551.1"/>
    </source>
</evidence>
<accession>A0AAV9ZUE0</accession>
<sequence length="217" mass="24190">MTWLRRPAQSTTLTARLIPAGFTEESAYVLHPHPIPSPSRILTRPFKIRNSRLQDIPNARLRPPLSPFYQLIPYNIDSSMPCFPPRPLSCANSSIRRPPSAFSSRSSLQVAVVHQILDPHPIPLAHQRFARKERQIKSISKLGFDAVPEGNRVSSVRLEARYRANAFASSRADCSRVGVSKIALGRCTSSTGTMHVSAFAKRMQHSTNIPNAAFKRV</sequence>
<organism evidence="2 5">
    <name type="scientific">Favolaschia claudopus</name>
    <dbReference type="NCBI Taxonomy" id="2862362"/>
    <lineage>
        <taxon>Eukaryota</taxon>
        <taxon>Fungi</taxon>
        <taxon>Dikarya</taxon>
        <taxon>Basidiomycota</taxon>
        <taxon>Agaricomycotina</taxon>
        <taxon>Agaricomycetes</taxon>
        <taxon>Agaricomycetidae</taxon>
        <taxon>Agaricales</taxon>
        <taxon>Marasmiineae</taxon>
        <taxon>Mycenaceae</taxon>
        <taxon>Favolaschia</taxon>
    </lineage>
</organism>
<dbReference type="EMBL" id="JAWWNJ010000109">
    <property type="protein sequence ID" value="KAK6992551.1"/>
    <property type="molecule type" value="Genomic_DNA"/>
</dbReference>
<evidence type="ECO:0000313" key="2">
    <source>
        <dbReference type="EMBL" id="KAK6992548.1"/>
    </source>
</evidence>
<dbReference type="Proteomes" id="UP001362999">
    <property type="component" value="Unassembled WGS sequence"/>
</dbReference>
<evidence type="ECO:0008006" key="6">
    <source>
        <dbReference type="Google" id="ProtNLM"/>
    </source>
</evidence>
<name>A0AAV9ZUE0_9AGAR</name>
<evidence type="ECO:0000313" key="1">
    <source>
        <dbReference type="EMBL" id="KAK6992545.1"/>
    </source>
</evidence>
<gene>
    <name evidence="1" type="ORF">R3P38DRAFT_3084050</name>
    <name evidence="2" type="ORF">R3P38DRAFT_3084072</name>
    <name evidence="3" type="ORF">R3P38DRAFT_3084094</name>
    <name evidence="4" type="ORF">R3P38DRAFT_3084116</name>
</gene>
<dbReference type="AlphaFoldDB" id="A0AAV9ZUE0"/>
<evidence type="ECO:0000313" key="4">
    <source>
        <dbReference type="EMBL" id="KAK6992554.1"/>
    </source>
</evidence>
<dbReference type="EMBL" id="JAWWNJ010000109">
    <property type="protein sequence ID" value="KAK6992545.1"/>
    <property type="molecule type" value="Genomic_DNA"/>
</dbReference>
<protein>
    <recommendedName>
        <fullName evidence="6">Ribosomal protein S14</fullName>
    </recommendedName>
</protein>
<dbReference type="EMBL" id="JAWWNJ010000109">
    <property type="protein sequence ID" value="KAK6992548.1"/>
    <property type="molecule type" value="Genomic_DNA"/>
</dbReference>